<dbReference type="InterPro" id="IPR002048">
    <property type="entry name" value="EF_hand_dom"/>
</dbReference>
<evidence type="ECO:0000259" key="2">
    <source>
        <dbReference type="PROSITE" id="PS50222"/>
    </source>
</evidence>
<evidence type="ECO:0000256" key="1">
    <source>
        <dbReference type="SAM" id="MobiDB-lite"/>
    </source>
</evidence>
<dbReference type="Pfam" id="PF13516">
    <property type="entry name" value="LRR_6"/>
    <property type="match status" value="4"/>
</dbReference>
<dbReference type="AlphaFoldDB" id="E7C630"/>
<reference evidence="3" key="1">
    <citation type="submission" date="2010-01" db="EMBL/GenBank/DDBJ databases">
        <title>Genome fragments of uncultured bacteria from the North Pacific subtropical Gyre.</title>
        <authorList>
            <person name="Pham V.D."/>
            <person name="Delong E.F."/>
        </authorList>
    </citation>
    <scope>NUCLEOTIDE SEQUENCE</scope>
</reference>
<dbReference type="InterPro" id="IPR032675">
    <property type="entry name" value="LRR_dom_sf"/>
</dbReference>
<evidence type="ECO:0000313" key="3">
    <source>
        <dbReference type="EMBL" id="ADI22904.1"/>
    </source>
</evidence>
<dbReference type="PROSITE" id="PS51257">
    <property type="entry name" value="PROKAR_LIPOPROTEIN"/>
    <property type="match status" value="1"/>
</dbReference>
<feature type="region of interest" description="Disordered" evidence="1">
    <location>
        <begin position="243"/>
        <end position="281"/>
    </location>
</feature>
<dbReference type="Gene3D" id="3.80.10.10">
    <property type="entry name" value="Ribonuclease Inhibitor"/>
    <property type="match status" value="2"/>
</dbReference>
<feature type="compositionally biased region" description="Gly residues" evidence="1">
    <location>
        <begin position="337"/>
        <end position="361"/>
    </location>
</feature>
<dbReference type="PROSITE" id="PS50222">
    <property type="entry name" value="EF_HAND_2"/>
    <property type="match status" value="1"/>
</dbReference>
<feature type="compositionally biased region" description="Polar residues" evidence="1">
    <location>
        <begin position="244"/>
        <end position="253"/>
    </location>
</feature>
<dbReference type="InterPro" id="IPR011992">
    <property type="entry name" value="EF-hand-dom_pair"/>
</dbReference>
<dbReference type="GO" id="GO:0019005">
    <property type="term" value="C:SCF ubiquitin ligase complex"/>
    <property type="evidence" value="ECO:0007669"/>
    <property type="project" value="TreeGrafter"/>
</dbReference>
<protein>
    <recommendedName>
        <fullName evidence="2">EF-hand domain-containing protein</fullName>
    </recommendedName>
</protein>
<organism evidence="3">
    <name type="scientific">uncultured Rhizobium sp. HF0500_35F13</name>
    <dbReference type="NCBI Taxonomy" id="723627"/>
    <lineage>
        <taxon>Bacteria</taxon>
        <taxon>Pseudomonadati</taxon>
        <taxon>Pseudomonadota</taxon>
        <taxon>Alphaproteobacteria</taxon>
        <taxon>Hyphomicrobiales</taxon>
        <taxon>Rhizobiaceae</taxon>
        <taxon>Rhizobium/Agrobacterium group</taxon>
        <taxon>Rhizobium</taxon>
        <taxon>environmental samples</taxon>
    </lineage>
</organism>
<dbReference type="InterPro" id="IPR018247">
    <property type="entry name" value="EF_Hand_1_Ca_BS"/>
</dbReference>
<dbReference type="EMBL" id="GU568000">
    <property type="protein sequence ID" value="ADI22904.1"/>
    <property type="molecule type" value="Genomic_DNA"/>
</dbReference>
<dbReference type="SUPFAM" id="SSF52047">
    <property type="entry name" value="RNI-like"/>
    <property type="match status" value="1"/>
</dbReference>
<dbReference type="PANTHER" id="PTHR13318:SF162">
    <property type="entry name" value="LEUCINE-RICH REPEAT FAMILY PROTEIN"/>
    <property type="match status" value="1"/>
</dbReference>
<proteinExistence type="predicted"/>
<accession>E7C630</accession>
<dbReference type="Pfam" id="PF13202">
    <property type="entry name" value="EF-hand_5"/>
    <property type="match status" value="2"/>
</dbReference>
<feature type="region of interest" description="Disordered" evidence="1">
    <location>
        <begin position="335"/>
        <end position="392"/>
    </location>
</feature>
<name>E7C630_9HYPH</name>
<dbReference type="GO" id="GO:0005509">
    <property type="term" value="F:calcium ion binding"/>
    <property type="evidence" value="ECO:0007669"/>
    <property type="project" value="InterPro"/>
</dbReference>
<feature type="compositionally biased region" description="Polar residues" evidence="1">
    <location>
        <begin position="304"/>
        <end position="320"/>
    </location>
</feature>
<dbReference type="GO" id="GO:0031146">
    <property type="term" value="P:SCF-dependent proteasomal ubiquitin-dependent protein catabolic process"/>
    <property type="evidence" value="ECO:0007669"/>
    <property type="project" value="TreeGrafter"/>
</dbReference>
<dbReference type="Gene3D" id="1.10.238.10">
    <property type="entry name" value="EF-hand"/>
    <property type="match status" value="1"/>
</dbReference>
<dbReference type="SUPFAM" id="SSF47473">
    <property type="entry name" value="EF-hand"/>
    <property type="match status" value="1"/>
</dbReference>
<feature type="domain" description="EF-hand" evidence="2">
    <location>
        <begin position="312"/>
        <end position="337"/>
    </location>
</feature>
<sequence length="412" mass="42189">MRSILSISIIALVALAGCGKDSGELDQEQLQLRQAVQQLGAQVSGTRSVTVRFTNSALTGKDLEPLGKLGTVHYLDLSDTSVGDDGMVHINKLEGLQVLVLSGTEITDTGFSQLSNLSDLNQLTASELMGDGTTAALASATKLNFLDMTGGQVTDSGLSHLSGMKNLKRLTLSRTAITDKGLEHLQSITVLRDLQLNNTKITDEGLLLLEGLSNLNVLAITGTGTTLNGVTKLQAALPDAEFDTGTTQVSPTMQAGMGAGAGSGSGGRPSGGGSPPDPDQIVTFVMNRLDTDMDGEISTEEIDASSNPDRTRASDTNQDGKITRDEMLEAIKAQISSGGGRSGAGGTRPSGASGRPGGGDSGNETPNESSTEEGQPDSGAAAEQPENTGVFGSLFRAVGKGVATSVGVPTGQ</sequence>
<dbReference type="PANTHER" id="PTHR13318">
    <property type="entry name" value="PARTNER OF PAIRED, ISOFORM B-RELATED"/>
    <property type="match status" value="1"/>
</dbReference>
<dbReference type="InterPro" id="IPR001611">
    <property type="entry name" value="Leu-rich_rpt"/>
</dbReference>
<dbReference type="PROSITE" id="PS00018">
    <property type="entry name" value="EF_HAND_1"/>
    <property type="match status" value="1"/>
</dbReference>
<feature type="region of interest" description="Disordered" evidence="1">
    <location>
        <begin position="299"/>
        <end position="323"/>
    </location>
</feature>
<feature type="compositionally biased region" description="Gly residues" evidence="1">
    <location>
        <begin position="257"/>
        <end position="274"/>
    </location>
</feature>